<dbReference type="Gene3D" id="1.10.630.10">
    <property type="entry name" value="Cytochrome P450"/>
    <property type="match status" value="1"/>
</dbReference>
<reference evidence="7 8" key="1">
    <citation type="journal article" date="2018" name="IMA Fungus">
        <title>IMA Genome-F 9: Draft genome sequence of Annulohypoxylon stygium, Aspergillus mulundensis, Berkeleyomyces basicola (syn. Thielaviopsis basicola), Ceratocystis smalleyi, two Cercospora beticola strains, Coleophoma cylindrospora, Fusarium fracticaudum, Phialophora cf. hyalina, and Morchella septimelata.</title>
        <authorList>
            <person name="Wingfield B.D."/>
            <person name="Bills G.F."/>
            <person name="Dong Y."/>
            <person name="Huang W."/>
            <person name="Nel W.J."/>
            <person name="Swalarsk-Parry B.S."/>
            <person name="Vaghefi N."/>
            <person name="Wilken P.M."/>
            <person name="An Z."/>
            <person name="de Beer Z.W."/>
            <person name="De Vos L."/>
            <person name="Chen L."/>
            <person name="Duong T.A."/>
            <person name="Gao Y."/>
            <person name="Hammerbacher A."/>
            <person name="Kikkert J.R."/>
            <person name="Li Y."/>
            <person name="Li H."/>
            <person name="Li K."/>
            <person name="Li Q."/>
            <person name="Liu X."/>
            <person name="Ma X."/>
            <person name="Naidoo K."/>
            <person name="Pethybridge S.J."/>
            <person name="Sun J."/>
            <person name="Steenkamp E.T."/>
            <person name="van der Nest M.A."/>
            <person name="van Wyk S."/>
            <person name="Wingfield M.J."/>
            <person name="Xiong C."/>
            <person name="Yue Q."/>
            <person name="Zhang X."/>
        </authorList>
    </citation>
    <scope>NUCLEOTIDE SEQUENCE [LARGE SCALE GENOMIC DNA]</scope>
    <source>
        <strain evidence="7 8">BP6252</strain>
    </source>
</reference>
<dbReference type="GO" id="GO:0005506">
    <property type="term" value="F:iron ion binding"/>
    <property type="evidence" value="ECO:0007669"/>
    <property type="project" value="InterPro"/>
</dbReference>
<dbReference type="EMBL" id="PDLM01000013">
    <property type="protein sequence ID" value="RDW63313.1"/>
    <property type="molecule type" value="Genomic_DNA"/>
</dbReference>
<dbReference type="InterPro" id="IPR036396">
    <property type="entry name" value="Cyt_P450_sf"/>
</dbReference>
<feature type="binding site" description="axial binding residue" evidence="5">
    <location>
        <position position="366"/>
    </location>
    <ligand>
        <name>heme</name>
        <dbReference type="ChEBI" id="CHEBI:30413"/>
    </ligand>
    <ligandPart>
        <name>Fe</name>
        <dbReference type="ChEBI" id="CHEBI:18248"/>
    </ligandPart>
</feature>
<dbReference type="PROSITE" id="PS00086">
    <property type="entry name" value="CYTOCHROME_P450"/>
    <property type="match status" value="1"/>
</dbReference>
<keyword evidence="6" id="KW-0503">Monooxygenase</keyword>
<dbReference type="GO" id="GO:0016705">
    <property type="term" value="F:oxidoreductase activity, acting on paired donors, with incorporation or reduction of molecular oxygen"/>
    <property type="evidence" value="ECO:0007669"/>
    <property type="project" value="InterPro"/>
</dbReference>
<evidence type="ECO:0000256" key="2">
    <source>
        <dbReference type="ARBA" id="ARBA00022723"/>
    </source>
</evidence>
<comment type="caution">
    <text evidence="7">The sequence shown here is derived from an EMBL/GenBank/DDBJ whole genome shotgun (WGS) entry which is preliminary data.</text>
</comment>
<dbReference type="Proteomes" id="UP000256645">
    <property type="component" value="Unassembled WGS sequence"/>
</dbReference>
<evidence type="ECO:0000313" key="7">
    <source>
        <dbReference type="EMBL" id="RDW63313.1"/>
    </source>
</evidence>
<gene>
    <name evidence="7" type="ORF">BP6252_10858</name>
</gene>
<evidence type="ECO:0000256" key="5">
    <source>
        <dbReference type="PIRSR" id="PIRSR602401-1"/>
    </source>
</evidence>
<protein>
    <submittedName>
        <fullName evidence="7">Putative cytochrome p450</fullName>
    </submittedName>
</protein>
<dbReference type="STRING" id="1849047.A0A3D8QNB2"/>
<dbReference type="AlphaFoldDB" id="A0A3D8QNB2"/>
<keyword evidence="3 6" id="KW-0560">Oxidoreductase</keyword>
<evidence type="ECO:0000256" key="6">
    <source>
        <dbReference type="RuleBase" id="RU000461"/>
    </source>
</evidence>
<dbReference type="InterPro" id="IPR002401">
    <property type="entry name" value="Cyt_P450_E_grp-I"/>
</dbReference>
<dbReference type="InterPro" id="IPR050364">
    <property type="entry name" value="Cytochrome_P450_fung"/>
</dbReference>
<dbReference type="GO" id="GO:0020037">
    <property type="term" value="F:heme binding"/>
    <property type="evidence" value="ECO:0007669"/>
    <property type="project" value="InterPro"/>
</dbReference>
<dbReference type="SUPFAM" id="SSF48264">
    <property type="entry name" value="Cytochrome P450"/>
    <property type="match status" value="1"/>
</dbReference>
<dbReference type="Pfam" id="PF00067">
    <property type="entry name" value="p450"/>
    <property type="match status" value="1"/>
</dbReference>
<dbReference type="PRINTS" id="PR00463">
    <property type="entry name" value="EP450I"/>
</dbReference>
<comment type="cofactor">
    <cofactor evidence="5">
        <name>heme</name>
        <dbReference type="ChEBI" id="CHEBI:30413"/>
    </cofactor>
</comment>
<organism evidence="7 8">
    <name type="scientific">Coleophoma cylindrospora</name>
    <dbReference type="NCBI Taxonomy" id="1849047"/>
    <lineage>
        <taxon>Eukaryota</taxon>
        <taxon>Fungi</taxon>
        <taxon>Dikarya</taxon>
        <taxon>Ascomycota</taxon>
        <taxon>Pezizomycotina</taxon>
        <taxon>Leotiomycetes</taxon>
        <taxon>Helotiales</taxon>
        <taxon>Dermateaceae</taxon>
        <taxon>Coleophoma</taxon>
    </lineage>
</organism>
<keyword evidence="5 6" id="KW-0349">Heme</keyword>
<evidence type="ECO:0000313" key="8">
    <source>
        <dbReference type="Proteomes" id="UP000256645"/>
    </source>
</evidence>
<name>A0A3D8QNB2_9HELO</name>
<proteinExistence type="inferred from homology"/>
<dbReference type="InterPro" id="IPR017972">
    <property type="entry name" value="Cyt_P450_CS"/>
</dbReference>
<evidence type="ECO:0000256" key="1">
    <source>
        <dbReference type="ARBA" id="ARBA00010617"/>
    </source>
</evidence>
<dbReference type="GO" id="GO:0004497">
    <property type="term" value="F:monooxygenase activity"/>
    <property type="evidence" value="ECO:0007669"/>
    <property type="project" value="UniProtKB-KW"/>
</dbReference>
<comment type="similarity">
    <text evidence="1 6">Belongs to the cytochrome P450 family.</text>
</comment>
<dbReference type="PANTHER" id="PTHR46300:SF6">
    <property type="entry name" value="CYTOCHROME P450 2C30"/>
    <property type="match status" value="1"/>
</dbReference>
<accession>A0A3D8QNB2</accession>
<evidence type="ECO:0000256" key="3">
    <source>
        <dbReference type="ARBA" id="ARBA00023002"/>
    </source>
</evidence>
<sequence length="433" mass="49518">MFGLSVVFISDEKIAEDLLVKRAKIYSDRPAVLAMADSKSTHGSMEYLPLMGKNQHWSRQRKWAHGSLKLAVNPSYESIIDFEVQRMLFKLSQTPENFQFLLEDMPSKVACTLAWDDPDSSEKNTQSARDLLFQISPSGAITNRLPMLWYLPLWLNPWKRAENARYDALHRWWVERLEVVSKRMKEGAQRPCWALRYLSEDQSALTGSDEAAACVGMMSLVSVLTIGGPLQYFTMAMVHNADWLKRCQEEIDQACNGRMPSLSDAPKLPILRACIKETMRWRPNVPTGVAHELQADNIYQGYFIPKGTKIVPLECAFLRNPLKYPDPETFRPERWLEPSWPTYQEPLTQYPTIKGMSSFGWGQRTCLGQSLTEDVLLAACGGLCWNFNLKFKMDFQTKTKIDIPTDVSNSLLIIKPDNFAVHFEPRRNGGTKH</sequence>
<dbReference type="InterPro" id="IPR001128">
    <property type="entry name" value="Cyt_P450"/>
</dbReference>
<dbReference type="PANTHER" id="PTHR46300">
    <property type="entry name" value="P450, PUTATIVE (EUROFUNG)-RELATED-RELATED"/>
    <property type="match status" value="1"/>
</dbReference>
<evidence type="ECO:0000256" key="4">
    <source>
        <dbReference type="ARBA" id="ARBA00023004"/>
    </source>
</evidence>
<keyword evidence="8" id="KW-1185">Reference proteome</keyword>
<dbReference type="OrthoDB" id="1103324at2759"/>
<keyword evidence="4 5" id="KW-0408">Iron</keyword>
<keyword evidence="2 5" id="KW-0479">Metal-binding</keyword>